<dbReference type="RefSeq" id="WP_123121361.1">
    <property type="nucleotide sequence ID" value="NZ_RJJR01000012.1"/>
</dbReference>
<gene>
    <name evidence="1" type="ORF">EFY79_14040</name>
</gene>
<protein>
    <submittedName>
        <fullName evidence="1">Uncharacterized protein</fullName>
    </submittedName>
</protein>
<comment type="caution">
    <text evidence="1">The sequence shown here is derived from an EMBL/GenBank/DDBJ whole genome shotgun (WGS) entry which is preliminary data.</text>
</comment>
<dbReference type="PROSITE" id="PS51257">
    <property type="entry name" value="PROKAR_LIPOPROTEIN"/>
    <property type="match status" value="1"/>
</dbReference>
<proteinExistence type="predicted"/>
<sequence>MATKLNWTLGIILLLFVASCGSSSKKEKLDKNEMIAKEFARKYKAVDNWDTTASYTSYFQKMFISQNKLMLFKGRIYDIVRADSNYIVKVLDEREDAIHNFLAIITFSSKQLDEVYTDEKPATGVFVIKVTKVTTSNPSIKEDEASDGEDTYTYTHLSDDPDQMITIFTGTAIDCHFEPFEESN</sequence>
<dbReference type="OrthoDB" id="9830129at2"/>
<dbReference type="EMBL" id="RJJR01000012">
    <property type="protein sequence ID" value="RNI34805.1"/>
    <property type="molecule type" value="Genomic_DNA"/>
</dbReference>
<dbReference type="Proteomes" id="UP000267223">
    <property type="component" value="Unassembled WGS sequence"/>
</dbReference>
<evidence type="ECO:0000313" key="2">
    <source>
        <dbReference type="Proteomes" id="UP000267223"/>
    </source>
</evidence>
<dbReference type="AlphaFoldDB" id="A0A3M9NBP2"/>
<evidence type="ECO:0000313" key="1">
    <source>
        <dbReference type="EMBL" id="RNI34805.1"/>
    </source>
</evidence>
<organism evidence="1 2">
    <name type="scientific">Hanamia caeni</name>
    <dbReference type="NCBI Taxonomy" id="2294116"/>
    <lineage>
        <taxon>Bacteria</taxon>
        <taxon>Pseudomonadati</taxon>
        <taxon>Bacteroidota</taxon>
        <taxon>Chitinophagia</taxon>
        <taxon>Chitinophagales</taxon>
        <taxon>Chitinophagaceae</taxon>
        <taxon>Hanamia</taxon>
    </lineage>
</organism>
<name>A0A3M9NBP2_9BACT</name>
<reference evidence="1 2" key="1">
    <citation type="submission" date="2018-11" db="EMBL/GenBank/DDBJ databases">
        <title>Draft genome sequence of Ferruginibacter sp. BO-59.</title>
        <authorList>
            <person name="Im W.T."/>
        </authorList>
    </citation>
    <scope>NUCLEOTIDE SEQUENCE [LARGE SCALE GENOMIC DNA]</scope>
    <source>
        <strain evidence="1 2">BO-59</strain>
    </source>
</reference>
<accession>A0A3M9NBP2</accession>
<keyword evidence="2" id="KW-1185">Reference proteome</keyword>